<dbReference type="InterPro" id="IPR023380">
    <property type="entry name" value="DsbB-like_sf"/>
</dbReference>
<dbReference type="PANTHER" id="PTHR43469">
    <property type="entry name" value="DISULFIDE FORMATION PROTEIN-RELATED"/>
    <property type="match status" value="1"/>
</dbReference>
<keyword evidence="10" id="KW-0143">Chaperone</keyword>
<proteinExistence type="inferred from homology"/>
<dbReference type="InterPro" id="IPR012187">
    <property type="entry name" value="Disulphide_bond_form_BdbC"/>
</dbReference>
<comment type="caution">
    <text evidence="13">The sequence shown here is derived from an EMBL/GenBank/DDBJ whole genome shotgun (WGS) entry which is preliminary data.</text>
</comment>
<keyword evidence="5" id="KW-0249">Electron transport</keyword>
<name>A0A2H0TPN1_9BACT</name>
<dbReference type="Gene3D" id="1.20.1550.10">
    <property type="entry name" value="DsbB-like"/>
    <property type="match status" value="1"/>
</dbReference>
<keyword evidence="6 12" id="KW-1133">Transmembrane helix</keyword>
<evidence type="ECO:0000256" key="5">
    <source>
        <dbReference type="ARBA" id="ARBA00022982"/>
    </source>
</evidence>
<organism evidence="13 14">
    <name type="scientific">Candidatus Magasanikbacteria bacterium CG10_big_fil_rev_8_21_14_0_10_47_10</name>
    <dbReference type="NCBI Taxonomy" id="1974652"/>
    <lineage>
        <taxon>Bacteria</taxon>
        <taxon>Candidatus Magasanikiibacteriota</taxon>
    </lineage>
</organism>
<feature type="transmembrane region" description="Helical" evidence="12">
    <location>
        <begin position="12"/>
        <end position="43"/>
    </location>
</feature>
<evidence type="ECO:0000256" key="3">
    <source>
        <dbReference type="ARBA" id="ARBA00022448"/>
    </source>
</evidence>
<dbReference type="AlphaFoldDB" id="A0A2H0TPN1"/>
<evidence type="ECO:0000256" key="12">
    <source>
        <dbReference type="SAM" id="Phobius"/>
    </source>
</evidence>
<keyword evidence="7" id="KW-0560">Oxidoreductase</keyword>
<dbReference type="Pfam" id="PF02600">
    <property type="entry name" value="DsbB"/>
    <property type="match status" value="1"/>
</dbReference>
<evidence type="ECO:0000313" key="14">
    <source>
        <dbReference type="Proteomes" id="UP000230154"/>
    </source>
</evidence>
<evidence type="ECO:0000256" key="9">
    <source>
        <dbReference type="ARBA" id="ARBA00023157"/>
    </source>
</evidence>
<evidence type="ECO:0000256" key="6">
    <source>
        <dbReference type="ARBA" id="ARBA00022989"/>
    </source>
</evidence>
<keyword evidence="9" id="KW-1015">Disulfide bond</keyword>
<comment type="similarity">
    <text evidence="2">Belongs to the DsbB family. BdbC subfamily.</text>
</comment>
<dbReference type="GO" id="GO:0016020">
    <property type="term" value="C:membrane"/>
    <property type="evidence" value="ECO:0007669"/>
    <property type="project" value="UniProtKB-SubCell"/>
</dbReference>
<dbReference type="PANTHER" id="PTHR43469:SF1">
    <property type="entry name" value="SPBETA PROPHAGE-DERIVED DISULFIDE BOND FORMATION PROTEIN B"/>
    <property type="match status" value="1"/>
</dbReference>
<sequence>MSLLHWLKPRALMLGFVVALIATTGSLFYSEIAGYAPCMLCWYQRIMMYPQVLLLGMAQAKKDAGIAAYGLVLSTVGLVIAGFHYIEQVTYNPLLPCSDLGYAASCTDRFFLNFGYITIPMMAMTAFGLIILAMLSVKKKG</sequence>
<evidence type="ECO:0000256" key="1">
    <source>
        <dbReference type="ARBA" id="ARBA00004141"/>
    </source>
</evidence>
<reference evidence="14" key="1">
    <citation type="submission" date="2017-09" db="EMBL/GenBank/DDBJ databases">
        <title>Depth-based differentiation of microbial function through sediment-hosted aquifers and enrichment of novel symbionts in the deep terrestrial subsurface.</title>
        <authorList>
            <person name="Probst A.J."/>
            <person name="Ladd B."/>
            <person name="Jarett J.K."/>
            <person name="Geller-Mcgrath D.E."/>
            <person name="Sieber C.M.K."/>
            <person name="Emerson J.B."/>
            <person name="Anantharaman K."/>
            <person name="Thomas B.C."/>
            <person name="Malmstrom R."/>
            <person name="Stieglmeier M."/>
            <person name="Klingl A."/>
            <person name="Woyke T."/>
            <person name="Ryan C.M."/>
            <person name="Banfield J.F."/>
        </authorList>
    </citation>
    <scope>NUCLEOTIDE SEQUENCE [LARGE SCALE GENOMIC DNA]</scope>
</reference>
<evidence type="ECO:0000256" key="8">
    <source>
        <dbReference type="ARBA" id="ARBA00023136"/>
    </source>
</evidence>
<dbReference type="PIRSF" id="PIRSF036659">
    <property type="entry name" value="BdbC"/>
    <property type="match status" value="1"/>
</dbReference>
<evidence type="ECO:0000313" key="13">
    <source>
        <dbReference type="EMBL" id="PIR74105.1"/>
    </source>
</evidence>
<evidence type="ECO:0000256" key="7">
    <source>
        <dbReference type="ARBA" id="ARBA00023002"/>
    </source>
</evidence>
<keyword evidence="11" id="KW-0676">Redox-active center</keyword>
<accession>A0A2H0TPN1</accession>
<dbReference type="EMBL" id="PFCB01000030">
    <property type="protein sequence ID" value="PIR74105.1"/>
    <property type="molecule type" value="Genomic_DNA"/>
</dbReference>
<keyword evidence="4 12" id="KW-0812">Transmembrane</keyword>
<dbReference type="SUPFAM" id="SSF158442">
    <property type="entry name" value="DsbB-like"/>
    <property type="match status" value="1"/>
</dbReference>
<evidence type="ECO:0000256" key="2">
    <source>
        <dbReference type="ARBA" id="ARBA00007602"/>
    </source>
</evidence>
<feature type="transmembrane region" description="Helical" evidence="12">
    <location>
        <begin position="114"/>
        <end position="137"/>
    </location>
</feature>
<feature type="transmembrane region" description="Helical" evidence="12">
    <location>
        <begin position="64"/>
        <end position="86"/>
    </location>
</feature>
<evidence type="ECO:0000256" key="10">
    <source>
        <dbReference type="ARBA" id="ARBA00023186"/>
    </source>
</evidence>
<gene>
    <name evidence="13" type="ORF">COU35_04570</name>
</gene>
<dbReference type="Proteomes" id="UP000230154">
    <property type="component" value="Unassembled WGS sequence"/>
</dbReference>
<dbReference type="InterPro" id="IPR003752">
    <property type="entry name" value="DiS_bond_form_DsbB/BdbC"/>
</dbReference>
<keyword evidence="3" id="KW-0813">Transport</keyword>
<comment type="subcellular location">
    <subcellularLocation>
        <location evidence="1">Membrane</location>
        <topology evidence="1">Multi-pass membrane protein</topology>
    </subcellularLocation>
</comment>
<evidence type="ECO:0000256" key="4">
    <source>
        <dbReference type="ARBA" id="ARBA00022692"/>
    </source>
</evidence>
<protein>
    <submittedName>
        <fullName evidence="13">Disulfide bond formation protein B</fullName>
    </submittedName>
</protein>
<dbReference type="NCBIfam" id="NF002849">
    <property type="entry name" value="PRK03113.1"/>
    <property type="match status" value="1"/>
</dbReference>
<dbReference type="GO" id="GO:0015035">
    <property type="term" value="F:protein-disulfide reductase activity"/>
    <property type="evidence" value="ECO:0007669"/>
    <property type="project" value="InterPro"/>
</dbReference>
<dbReference type="GO" id="GO:0006457">
    <property type="term" value="P:protein folding"/>
    <property type="evidence" value="ECO:0007669"/>
    <property type="project" value="InterPro"/>
</dbReference>
<evidence type="ECO:0000256" key="11">
    <source>
        <dbReference type="ARBA" id="ARBA00023284"/>
    </source>
</evidence>
<keyword evidence="8 12" id="KW-0472">Membrane</keyword>